<dbReference type="PIR" id="F90334">
    <property type="entry name" value="F90334"/>
</dbReference>
<keyword evidence="2" id="KW-0456">Lyase</keyword>
<sequence length="350" mass="41170">MNRVQLSQRSSPIFPQPAQVAPTRLKQGTEEFLREKYFSEDRVNYLEADLAKSRLNFAGLVVFSCFICSSPPSYIQTFLQKFSSSQLFLYFIHLVFLREKRDSHTDVDRSIYKPQDFVSTNVFGTVNVLEAARRYNFKYVHISTDEVYGEECSDENSSVNPSSPYSASKASADLFVKSYIKTYNVEAIIVRPSNNYGPRQFPEKFIPKAIIRTILGIYVPIYGNGEQERDWIYVEDTARVIFDLIRSAEWRGEVYNIPGGYRVKNIQLIRLLERVIKKEIKVKYVSDRPGHDRRYCMINTKLNYTTTPLEEGLRKTYDWYANNNWWWSSLVNDEFFKSDEPWRPYEDKKY</sequence>
<dbReference type="FunCoup" id="Q97XJ9">
    <property type="interactions" value="121"/>
</dbReference>
<dbReference type="STRING" id="273057.SSO1734"/>
<proteinExistence type="predicted"/>
<dbReference type="HOGENOM" id="CLU_007383_1_14_2"/>
<dbReference type="GO" id="GO:0008460">
    <property type="term" value="F:dTDP-glucose 4,6-dehydratase activity"/>
    <property type="evidence" value="ECO:0007669"/>
    <property type="project" value="UniProtKB-EC"/>
</dbReference>
<reference evidence="3" key="1">
    <citation type="journal article" date="2001" name="Proc. Natl. Acad. Sci. U.S.A.">
        <title>The complete genome of the crenarchaeon Sulfolobus solfataricus P2.</title>
        <authorList>
            <person name="She Q."/>
            <person name="Singh R.K."/>
            <person name="Confalonieri F."/>
            <person name="Zivanovic Y."/>
            <person name="Allard G."/>
            <person name="Awayez M.J."/>
            <person name="Chan-Weiher C.C.-Y."/>
            <person name="Clausen I.G."/>
            <person name="Curtis B.A."/>
            <person name="De Moors A."/>
            <person name="Erauso G."/>
            <person name="Fletcher C."/>
            <person name="Gordon P.M.K."/>
            <person name="Heikamp-de Jong I."/>
            <person name="Jeffries A.C."/>
            <person name="Kozera C.J."/>
            <person name="Medina N."/>
            <person name="Peng X."/>
            <person name="Thi-Ngoc H.P."/>
            <person name="Redder P."/>
            <person name="Schenk M.E."/>
            <person name="Theriault C."/>
            <person name="Tolstrup N."/>
            <person name="Charlebois R.L."/>
            <person name="Doolittle W.F."/>
            <person name="Duguet M."/>
            <person name="Gaasterland T."/>
            <person name="Garrett R.A."/>
            <person name="Ragan M.A."/>
            <person name="Sensen C.W."/>
            <person name="Van der Oost J."/>
        </authorList>
    </citation>
    <scope>NUCLEOTIDE SEQUENCE [LARGE SCALE GENOMIC DNA]</scope>
    <source>
        <strain evidence="3">ATCC 35092 / DSM 1617 / JCM 11322 / P2</strain>
    </source>
</reference>
<dbReference type="EnsemblBacteria" id="AAK41933">
    <property type="protein sequence ID" value="AAK41933"/>
    <property type="gene ID" value="SSO1734"/>
</dbReference>
<dbReference type="SUPFAM" id="SSF51735">
    <property type="entry name" value="NAD(P)-binding Rossmann-fold domains"/>
    <property type="match status" value="1"/>
</dbReference>
<dbReference type="Gene3D" id="3.40.50.720">
    <property type="entry name" value="NAD(P)-binding Rossmann-like Domain"/>
    <property type="match status" value="1"/>
</dbReference>
<dbReference type="PhylomeDB" id="Q97XJ9"/>
<evidence type="ECO:0000313" key="2">
    <source>
        <dbReference type="EMBL" id="AAK41933.1"/>
    </source>
</evidence>
<dbReference type="EC" id="4.2.1.46" evidence="2"/>
<dbReference type="Proteomes" id="UP000001974">
    <property type="component" value="Chromosome"/>
</dbReference>
<dbReference type="Pfam" id="PF16363">
    <property type="entry name" value="GDP_Man_Dehyd"/>
    <property type="match status" value="1"/>
</dbReference>
<dbReference type="PATRIC" id="fig|273057.12.peg.1778"/>
<evidence type="ECO:0000313" key="3">
    <source>
        <dbReference type="Proteomes" id="UP000001974"/>
    </source>
</evidence>
<dbReference type="AlphaFoldDB" id="Q97XJ9"/>
<name>Q97XJ9_SACS2</name>
<feature type="domain" description="NAD(P)-binding" evidence="1">
    <location>
        <begin position="106"/>
        <end position="303"/>
    </location>
</feature>
<protein>
    <submittedName>
        <fullName evidence="2">dTDP-Glucose 4,6-dehydratase (RfbB-2)</fullName>
        <ecNumber evidence="2">4.2.1.46</ecNumber>
    </submittedName>
</protein>
<dbReference type="EMBL" id="AE006641">
    <property type="protein sequence ID" value="AAK41933.1"/>
    <property type="molecule type" value="Genomic_DNA"/>
</dbReference>
<dbReference type="PaxDb" id="273057-SSO1734"/>
<dbReference type="eggNOG" id="arCOG01371">
    <property type="taxonomic scope" value="Archaea"/>
</dbReference>
<dbReference type="KEGG" id="sso:SSO1734"/>
<dbReference type="InterPro" id="IPR016040">
    <property type="entry name" value="NAD(P)-bd_dom"/>
</dbReference>
<accession>Q97XJ9</accession>
<keyword evidence="3" id="KW-1185">Reference proteome</keyword>
<dbReference type="Gene3D" id="3.90.25.10">
    <property type="entry name" value="UDP-galactose 4-epimerase, domain 1"/>
    <property type="match status" value="1"/>
</dbReference>
<dbReference type="InParanoid" id="Q97XJ9"/>
<dbReference type="PANTHER" id="PTHR43000">
    <property type="entry name" value="DTDP-D-GLUCOSE 4,6-DEHYDRATASE-RELATED"/>
    <property type="match status" value="1"/>
</dbReference>
<organism evidence="2 3">
    <name type="scientific">Saccharolobus solfataricus (strain ATCC 35092 / DSM 1617 / JCM 11322 / P2)</name>
    <name type="common">Sulfolobus solfataricus</name>
    <dbReference type="NCBI Taxonomy" id="273057"/>
    <lineage>
        <taxon>Archaea</taxon>
        <taxon>Thermoproteota</taxon>
        <taxon>Thermoprotei</taxon>
        <taxon>Sulfolobales</taxon>
        <taxon>Sulfolobaceae</taxon>
        <taxon>Saccharolobus</taxon>
    </lineage>
</organism>
<dbReference type="InterPro" id="IPR036291">
    <property type="entry name" value="NAD(P)-bd_dom_sf"/>
</dbReference>
<evidence type="ECO:0000259" key="1">
    <source>
        <dbReference type="Pfam" id="PF16363"/>
    </source>
</evidence>
<gene>
    <name evidence="2" type="primary">rfbB-2</name>
    <name evidence="2" type="ordered locus">SSO1734</name>
</gene>